<sequence>MTLDGANGCHVSAGSDADLTPDFAAFSSLAVILFIRIP</sequence>
<protein>
    <submittedName>
        <fullName evidence="1">Uncharacterized protein</fullName>
    </submittedName>
</protein>
<comment type="caution">
    <text evidence="1">The sequence shown here is derived from an EMBL/GenBank/DDBJ whole genome shotgun (WGS) entry which is preliminary data.</text>
</comment>
<evidence type="ECO:0000313" key="2">
    <source>
        <dbReference type="Proteomes" id="UP000183915"/>
    </source>
</evidence>
<proteinExistence type="predicted"/>
<accession>A0ABY0ZJJ1</accession>
<name>A0ABY0ZJJ1_9PSED</name>
<gene>
    <name evidence="1" type="ORF">SAMN04490188_5915</name>
</gene>
<dbReference type="EMBL" id="FNTT01000002">
    <property type="protein sequence ID" value="SEE81874.1"/>
    <property type="molecule type" value="Genomic_DNA"/>
</dbReference>
<organism evidence="1 2">
    <name type="scientific">Pseudomonas kilonensis</name>
    <dbReference type="NCBI Taxonomy" id="132476"/>
    <lineage>
        <taxon>Bacteria</taxon>
        <taxon>Pseudomonadati</taxon>
        <taxon>Pseudomonadota</taxon>
        <taxon>Gammaproteobacteria</taxon>
        <taxon>Pseudomonadales</taxon>
        <taxon>Pseudomonadaceae</taxon>
        <taxon>Pseudomonas</taxon>
    </lineage>
</organism>
<reference evidence="1 2" key="1">
    <citation type="submission" date="2016-10" db="EMBL/GenBank/DDBJ databases">
        <authorList>
            <person name="Varghese N."/>
            <person name="Submissions S."/>
        </authorList>
    </citation>
    <scope>NUCLEOTIDE SEQUENCE [LARGE SCALE GENOMIC DNA]</scope>
    <source>
        <strain evidence="1 2">BS3780</strain>
    </source>
</reference>
<keyword evidence="2" id="KW-1185">Reference proteome</keyword>
<evidence type="ECO:0000313" key="1">
    <source>
        <dbReference type="EMBL" id="SEE81874.1"/>
    </source>
</evidence>
<dbReference type="Proteomes" id="UP000183915">
    <property type="component" value="Unassembled WGS sequence"/>
</dbReference>